<evidence type="ECO:0000256" key="3">
    <source>
        <dbReference type="ARBA" id="ARBA00023125"/>
    </source>
</evidence>
<evidence type="ECO:0000256" key="4">
    <source>
        <dbReference type="ARBA" id="ARBA00023163"/>
    </source>
</evidence>
<dbReference type="InterPro" id="IPR036388">
    <property type="entry name" value="WH-like_DNA-bd_sf"/>
</dbReference>
<dbReference type="Pfam" id="PF03466">
    <property type="entry name" value="LysR_substrate"/>
    <property type="match status" value="1"/>
</dbReference>
<evidence type="ECO:0000256" key="2">
    <source>
        <dbReference type="ARBA" id="ARBA00023015"/>
    </source>
</evidence>
<proteinExistence type="inferred from homology"/>
<keyword evidence="4" id="KW-0804">Transcription</keyword>
<dbReference type="Gene3D" id="3.40.190.290">
    <property type="match status" value="1"/>
</dbReference>
<dbReference type="PROSITE" id="PS50931">
    <property type="entry name" value="HTH_LYSR"/>
    <property type="match status" value="1"/>
</dbReference>
<dbReference type="Pfam" id="PF00126">
    <property type="entry name" value="HTH_1"/>
    <property type="match status" value="1"/>
</dbReference>
<comment type="similarity">
    <text evidence="1">Belongs to the LysR transcriptional regulatory family.</text>
</comment>
<protein>
    <submittedName>
        <fullName evidence="6">LysR family transcriptional regulator</fullName>
    </submittedName>
</protein>
<dbReference type="SUPFAM" id="SSF53850">
    <property type="entry name" value="Periplasmic binding protein-like II"/>
    <property type="match status" value="1"/>
</dbReference>
<dbReference type="InterPro" id="IPR050950">
    <property type="entry name" value="HTH-type_LysR_regulators"/>
</dbReference>
<organism evidence="6 7">
    <name type="scientific">Streptomyces zingiberis</name>
    <dbReference type="NCBI Taxonomy" id="2053010"/>
    <lineage>
        <taxon>Bacteria</taxon>
        <taxon>Bacillati</taxon>
        <taxon>Actinomycetota</taxon>
        <taxon>Actinomycetes</taxon>
        <taxon>Kitasatosporales</taxon>
        <taxon>Streptomycetaceae</taxon>
        <taxon>Streptomyces</taxon>
    </lineage>
</organism>
<evidence type="ECO:0000256" key="1">
    <source>
        <dbReference type="ARBA" id="ARBA00009437"/>
    </source>
</evidence>
<evidence type="ECO:0000313" key="6">
    <source>
        <dbReference type="EMBL" id="NJQ01700.1"/>
    </source>
</evidence>
<dbReference type="InterPro" id="IPR005119">
    <property type="entry name" value="LysR_subst-bd"/>
</dbReference>
<keyword evidence="7" id="KW-1185">Reference proteome</keyword>
<comment type="caution">
    <text evidence="6">The sequence shown here is derived from an EMBL/GenBank/DDBJ whole genome shotgun (WGS) entry which is preliminary data.</text>
</comment>
<dbReference type="Gene3D" id="1.10.10.10">
    <property type="entry name" value="Winged helix-like DNA-binding domain superfamily/Winged helix DNA-binding domain"/>
    <property type="match status" value="1"/>
</dbReference>
<evidence type="ECO:0000259" key="5">
    <source>
        <dbReference type="PROSITE" id="PS50931"/>
    </source>
</evidence>
<dbReference type="RefSeq" id="WP_168102372.1">
    <property type="nucleotide sequence ID" value="NZ_JAATEN010000009.1"/>
</dbReference>
<dbReference type="PANTHER" id="PTHR30419">
    <property type="entry name" value="HTH-TYPE TRANSCRIPTIONAL REGULATOR YBHD"/>
    <property type="match status" value="1"/>
</dbReference>
<dbReference type="PRINTS" id="PR00039">
    <property type="entry name" value="HTHLYSR"/>
</dbReference>
<gene>
    <name evidence="6" type="ORF">HCK00_14470</name>
</gene>
<dbReference type="Proteomes" id="UP000695264">
    <property type="component" value="Unassembled WGS sequence"/>
</dbReference>
<dbReference type="EMBL" id="JAATEN010000009">
    <property type="protein sequence ID" value="NJQ01700.1"/>
    <property type="molecule type" value="Genomic_DNA"/>
</dbReference>
<reference evidence="6 7" key="1">
    <citation type="submission" date="2020-03" db="EMBL/GenBank/DDBJ databases">
        <title>WGS of actinomycetes isolated from Thailand.</title>
        <authorList>
            <person name="Thawai C."/>
        </authorList>
    </citation>
    <scope>NUCLEOTIDE SEQUENCE [LARGE SCALE GENOMIC DNA]</scope>
    <source>
        <strain evidence="6 7">PLAI 1-29</strain>
    </source>
</reference>
<keyword evidence="3" id="KW-0238">DNA-binding</keyword>
<sequence>MELRRFAYFVAVAEEGNITRAAGRLHVAQPGVSAQLRRLERELGAELLDRSGRGIRLTEAGAAVLPYARAALAAAEGARLAVEELTGLLRGRVAVATVTSHTADLPGLLADFHRRHPAVEITLSEGASDTLVDGVRTGRLDAAVVSVGAEIPGDLAYEVVDDQPIVAAVAPGHPLAASTGVTPAGLLDHPLICLPPGTGVRARLDEACAAAGVSPRIALEAGDPSVVAELAARGLGTAVLPGIYADTHASRLWTLPITTEDGAELRGRLAFVWRAGGPTGPAGRALVRRAREHLRAGTGTA</sequence>
<dbReference type="InterPro" id="IPR000847">
    <property type="entry name" value="LysR_HTH_N"/>
</dbReference>
<evidence type="ECO:0000313" key="7">
    <source>
        <dbReference type="Proteomes" id="UP000695264"/>
    </source>
</evidence>
<keyword evidence="2" id="KW-0805">Transcription regulation</keyword>
<accession>A0ABX1BYZ8</accession>
<feature type="domain" description="HTH lysR-type" evidence="5">
    <location>
        <begin position="1"/>
        <end position="58"/>
    </location>
</feature>
<name>A0ABX1BYZ8_9ACTN</name>
<dbReference type="InterPro" id="IPR036390">
    <property type="entry name" value="WH_DNA-bd_sf"/>
</dbReference>
<dbReference type="SUPFAM" id="SSF46785">
    <property type="entry name" value="Winged helix' DNA-binding domain"/>
    <property type="match status" value="1"/>
</dbReference>